<protein>
    <submittedName>
        <fullName evidence="2">NERD domain-containing protein</fullName>
    </submittedName>
</protein>
<evidence type="ECO:0000313" key="2">
    <source>
        <dbReference type="EMBL" id="MCZ8532044.1"/>
    </source>
</evidence>
<dbReference type="Pfam" id="PF08378">
    <property type="entry name" value="NERD"/>
    <property type="match status" value="1"/>
</dbReference>
<sequence length="317" mass="36885">MIVKPYAQTLYMEALISLNKRLKKNHPKYLTLREDLNRNIAGDIGEEAVMSFLQKVKLPYKFFAFHNISLFGESLFQMDILIITQYYAVIFEVKNIQGEIEFKSHPYQLSRTLSTGVRNSFDSPEIQLQEYIYQLNVIFSAGGFSLPIYGAVVFPFTSSYIKTPPYETTVLFRNEIKSYLRKLKTHDPPLSLEVLDSLKKFILNKTTNYKPFPLAQHFAINPDDIIKGVECTICNLVGMKKVARHWICPKCRNISTNAHTKTLKEYFLIYKDSISNTECRQFLNLNNMYEANRILKNANLIKTGKYKDAKYKMEFIK</sequence>
<accession>A0A9X3L9K5</accession>
<evidence type="ECO:0000259" key="1">
    <source>
        <dbReference type="PROSITE" id="PS50965"/>
    </source>
</evidence>
<dbReference type="AlphaFoldDB" id="A0A9X3L9K5"/>
<dbReference type="EMBL" id="JAMKBI010000001">
    <property type="protein sequence ID" value="MCZ8532044.1"/>
    <property type="molecule type" value="Genomic_DNA"/>
</dbReference>
<evidence type="ECO:0000313" key="3">
    <source>
        <dbReference type="Proteomes" id="UP001152172"/>
    </source>
</evidence>
<organism evidence="2 3">
    <name type="scientific">Psychrobacillus psychrodurans</name>
    <dbReference type="NCBI Taxonomy" id="126157"/>
    <lineage>
        <taxon>Bacteria</taxon>
        <taxon>Bacillati</taxon>
        <taxon>Bacillota</taxon>
        <taxon>Bacilli</taxon>
        <taxon>Bacillales</taxon>
        <taxon>Bacillaceae</taxon>
        <taxon>Psychrobacillus</taxon>
    </lineage>
</organism>
<reference evidence="2" key="1">
    <citation type="submission" date="2022-05" db="EMBL/GenBank/DDBJ databases">
        <authorList>
            <person name="Colautti A."/>
            <person name="Iacumin L."/>
        </authorList>
    </citation>
    <scope>NUCLEOTIDE SEQUENCE</scope>
    <source>
        <strain evidence="2">DSM 30747</strain>
    </source>
</reference>
<name>A0A9X3L9K5_9BACI</name>
<dbReference type="Proteomes" id="UP001152172">
    <property type="component" value="Unassembled WGS sequence"/>
</dbReference>
<keyword evidence="3" id="KW-1185">Reference proteome</keyword>
<proteinExistence type="predicted"/>
<dbReference type="PROSITE" id="PS50965">
    <property type="entry name" value="NERD"/>
    <property type="match status" value="1"/>
</dbReference>
<feature type="domain" description="NERD" evidence="1">
    <location>
        <begin position="41"/>
        <end position="161"/>
    </location>
</feature>
<dbReference type="RefSeq" id="WP_269920714.1">
    <property type="nucleotide sequence ID" value="NZ_JAMKBI010000001.1"/>
</dbReference>
<dbReference type="InterPro" id="IPR011528">
    <property type="entry name" value="NERD"/>
</dbReference>
<gene>
    <name evidence="2" type="ORF">M9R61_01625</name>
</gene>
<comment type="caution">
    <text evidence="2">The sequence shown here is derived from an EMBL/GenBank/DDBJ whole genome shotgun (WGS) entry which is preliminary data.</text>
</comment>